<organism evidence="2 3">
    <name type="scientific">Saccharopolyspora hordei</name>
    <dbReference type="NCBI Taxonomy" id="1838"/>
    <lineage>
        <taxon>Bacteria</taxon>
        <taxon>Bacillati</taxon>
        <taxon>Actinomycetota</taxon>
        <taxon>Actinomycetes</taxon>
        <taxon>Pseudonocardiales</taxon>
        <taxon>Pseudonocardiaceae</taxon>
        <taxon>Saccharopolyspora</taxon>
    </lineage>
</organism>
<evidence type="ECO:0000256" key="1">
    <source>
        <dbReference type="SAM" id="Phobius"/>
    </source>
</evidence>
<keyword evidence="1" id="KW-0472">Membrane</keyword>
<comment type="caution">
    <text evidence="2">The sequence shown here is derived from an EMBL/GenBank/DDBJ whole genome shotgun (WGS) entry which is preliminary data.</text>
</comment>
<reference evidence="2 3" key="1">
    <citation type="submission" date="2020-07" db="EMBL/GenBank/DDBJ databases">
        <title>Sequencing the genomes of 1000 actinobacteria strains.</title>
        <authorList>
            <person name="Klenk H.-P."/>
        </authorList>
    </citation>
    <scope>NUCLEOTIDE SEQUENCE [LARGE SCALE GENOMIC DNA]</scope>
    <source>
        <strain evidence="2 3">DSM 44065</strain>
    </source>
</reference>
<protein>
    <submittedName>
        <fullName evidence="2">Uncharacterized protein</fullName>
    </submittedName>
</protein>
<evidence type="ECO:0000313" key="3">
    <source>
        <dbReference type="Proteomes" id="UP000587002"/>
    </source>
</evidence>
<feature type="transmembrane region" description="Helical" evidence="1">
    <location>
        <begin position="15"/>
        <end position="33"/>
    </location>
</feature>
<keyword evidence="3" id="KW-1185">Reference proteome</keyword>
<evidence type="ECO:0000313" key="2">
    <source>
        <dbReference type="EMBL" id="NYI86644.1"/>
    </source>
</evidence>
<name>A0A853AVI5_9PSEU</name>
<keyword evidence="1" id="KW-0812">Transmembrane</keyword>
<proteinExistence type="predicted"/>
<dbReference type="Proteomes" id="UP000587002">
    <property type="component" value="Unassembled WGS sequence"/>
</dbReference>
<dbReference type="RefSeq" id="WP_179724386.1">
    <property type="nucleotide sequence ID" value="NZ_BAABFH010000001.1"/>
</dbReference>
<sequence length="83" mass="9282">MLAAIRRFGITSDHMFLAGFVSIGLTFVAWSASVNAENTERADRWGIFIGEWAPSFFALGTALRLDEQSAGKRWCPTSKRKWA</sequence>
<accession>A0A853AVI5</accession>
<keyword evidence="1" id="KW-1133">Transmembrane helix</keyword>
<dbReference type="AlphaFoldDB" id="A0A853AVI5"/>
<dbReference type="EMBL" id="JACCFJ010000001">
    <property type="protein sequence ID" value="NYI86644.1"/>
    <property type="molecule type" value="Genomic_DNA"/>
</dbReference>
<gene>
    <name evidence="2" type="ORF">HNR68_005274</name>
</gene>